<keyword evidence="1" id="KW-0802">TPR repeat</keyword>
<dbReference type="STRING" id="1449351.RISW2_02405"/>
<organism evidence="2 3">
    <name type="scientific">Roseivivax isoporae LMG 25204</name>
    <dbReference type="NCBI Taxonomy" id="1449351"/>
    <lineage>
        <taxon>Bacteria</taxon>
        <taxon>Pseudomonadati</taxon>
        <taxon>Pseudomonadota</taxon>
        <taxon>Alphaproteobacteria</taxon>
        <taxon>Rhodobacterales</taxon>
        <taxon>Roseobacteraceae</taxon>
        <taxon>Roseivivax</taxon>
    </lineage>
</organism>
<evidence type="ECO:0000313" key="2">
    <source>
        <dbReference type="EMBL" id="ETX29277.1"/>
    </source>
</evidence>
<keyword evidence="3" id="KW-1185">Reference proteome</keyword>
<dbReference type="PROSITE" id="PS50005">
    <property type="entry name" value="TPR"/>
    <property type="match status" value="1"/>
</dbReference>
<evidence type="ECO:0000313" key="3">
    <source>
        <dbReference type="Proteomes" id="UP000023430"/>
    </source>
</evidence>
<dbReference type="InterPro" id="IPR019734">
    <property type="entry name" value="TPR_rpt"/>
</dbReference>
<dbReference type="Gene3D" id="1.25.40.10">
    <property type="entry name" value="Tetratricopeptide repeat domain"/>
    <property type="match status" value="1"/>
</dbReference>
<dbReference type="eggNOG" id="COG0457">
    <property type="taxonomic scope" value="Bacteria"/>
</dbReference>
<dbReference type="EMBL" id="JAME01000011">
    <property type="protein sequence ID" value="ETX29277.1"/>
    <property type="molecule type" value="Genomic_DNA"/>
</dbReference>
<gene>
    <name evidence="2" type="ORF">RISW2_02405</name>
</gene>
<dbReference type="PATRIC" id="fig|1449351.3.peg.1882"/>
<evidence type="ECO:0000256" key="1">
    <source>
        <dbReference type="PROSITE-ProRule" id="PRU00339"/>
    </source>
</evidence>
<dbReference type="InterPro" id="IPR011990">
    <property type="entry name" value="TPR-like_helical_dom_sf"/>
</dbReference>
<dbReference type="SMART" id="SM00028">
    <property type="entry name" value="TPR"/>
    <property type="match status" value="3"/>
</dbReference>
<proteinExistence type="predicted"/>
<dbReference type="Proteomes" id="UP000023430">
    <property type="component" value="Unassembled WGS sequence"/>
</dbReference>
<sequence length="189" mass="20804">MSMAHMTFKSIVAAGVAIVTYSLPLSAEVGSDRSDELLSQLAEAEDDVAAQRVERELQLEWSKSGSAAMDLLLKRGRDAMEVNDLDAAVEHLTALTDHAPDFAEGWLALSLAYYAKELYGPAAYALERTLALNPDHFGALQGVGAIFDHLDEPQRAYDAYAMAARLRPHDQTLLDAMERLERDARGWKL</sequence>
<protein>
    <submittedName>
        <fullName evidence="2">Uncharacterized protein</fullName>
    </submittedName>
</protein>
<dbReference type="OrthoDB" id="9815010at2"/>
<comment type="caution">
    <text evidence="2">The sequence shown here is derived from an EMBL/GenBank/DDBJ whole genome shotgun (WGS) entry which is preliminary data.</text>
</comment>
<name>X7F8P3_9RHOB</name>
<reference evidence="2 3" key="1">
    <citation type="submission" date="2014-01" db="EMBL/GenBank/DDBJ databases">
        <title>Roseivivax isoporae LMG 25204 Genome Sequencing.</title>
        <authorList>
            <person name="Lai Q."/>
            <person name="Li G."/>
            <person name="Shao Z."/>
        </authorList>
    </citation>
    <scope>NUCLEOTIDE SEQUENCE [LARGE SCALE GENOMIC DNA]</scope>
    <source>
        <strain evidence="2 3">LMG 25204</strain>
    </source>
</reference>
<feature type="repeat" description="TPR" evidence="1">
    <location>
        <begin position="103"/>
        <end position="136"/>
    </location>
</feature>
<dbReference type="AlphaFoldDB" id="X7F8P3"/>
<dbReference type="SUPFAM" id="SSF48452">
    <property type="entry name" value="TPR-like"/>
    <property type="match status" value="1"/>
</dbReference>
<accession>X7F8P3</accession>